<dbReference type="AlphaFoldDB" id="A0A855XLL7"/>
<evidence type="ECO:0000313" key="1">
    <source>
        <dbReference type="EMBL" id="PWT39011.1"/>
    </source>
</evidence>
<evidence type="ECO:0000313" key="2">
    <source>
        <dbReference type="Proteomes" id="UP000245980"/>
    </source>
</evidence>
<sequence length="87" mass="10233">MLHKYRKTALIEAEQFDGTKEIKDKYQIVDKAELTSAYYQGGRRYFLPTREGLTAINKYGDYIATGIDGEHWVIDQDIFEQTYERCD</sequence>
<protein>
    <recommendedName>
        <fullName evidence="3">Phage protein</fullName>
    </recommendedName>
</protein>
<organism evidence="1 2">
    <name type="scientific">Limosilactobacillus reuteri</name>
    <name type="common">Lactobacillus reuteri</name>
    <dbReference type="NCBI Taxonomy" id="1598"/>
    <lineage>
        <taxon>Bacteria</taxon>
        <taxon>Bacillati</taxon>
        <taxon>Bacillota</taxon>
        <taxon>Bacilli</taxon>
        <taxon>Lactobacillales</taxon>
        <taxon>Lactobacillaceae</taxon>
        <taxon>Limosilactobacillus</taxon>
    </lineage>
</organism>
<name>A0A855XLL7_LIMRT</name>
<dbReference type="EMBL" id="QGHT01000114">
    <property type="protein sequence ID" value="PWT39011.1"/>
    <property type="molecule type" value="Genomic_DNA"/>
</dbReference>
<dbReference type="RefSeq" id="WP_109883607.1">
    <property type="nucleotide sequence ID" value="NZ_QGHP01000108.1"/>
</dbReference>
<evidence type="ECO:0008006" key="3">
    <source>
        <dbReference type="Google" id="ProtNLM"/>
    </source>
</evidence>
<reference evidence="1 2" key="1">
    <citation type="journal article" date="2018" name="Front. Microbiol.">
        <title>Comparative Genomics of the Herbivore Gut Symbiont Lactobacillus reuteri Reveals Genetic Diversity and Lifestyle Adaptation.</title>
        <authorList>
            <person name="Zhao J."/>
        </authorList>
    </citation>
    <scope>NUCLEOTIDE SEQUENCE [LARGE SCALE GENOMIC DNA]</scope>
    <source>
        <strain evidence="1 2">LR10</strain>
    </source>
</reference>
<proteinExistence type="predicted"/>
<comment type="caution">
    <text evidence="1">The sequence shown here is derived from an EMBL/GenBank/DDBJ whole genome shotgun (WGS) entry which is preliminary data.</text>
</comment>
<accession>A0A855XLL7</accession>
<gene>
    <name evidence="1" type="ORF">DKZ22_11940</name>
</gene>
<dbReference type="Proteomes" id="UP000245980">
    <property type="component" value="Unassembled WGS sequence"/>
</dbReference>